<organism evidence="1 3">
    <name type="scientific">Entamoeba nuttalli</name>
    <dbReference type="NCBI Taxonomy" id="412467"/>
    <lineage>
        <taxon>Eukaryota</taxon>
        <taxon>Amoebozoa</taxon>
        <taxon>Evosea</taxon>
        <taxon>Archamoebae</taxon>
        <taxon>Mastigamoebida</taxon>
        <taxon>Entamoebidae</taxon>
        <taxon>Entamoeba</taxon>
    </lineage>
</organism>
<gene>
    <name evidence="1" type="ORF">ENUP19_0058G0015</name>
    <name evidence="2" type="ORF">ENUP19_0159G0012</name>
</gene>
<evidence type="ECO:0000313" key="1">
    <source>
        <dbReference type="EMBL" id="GAB1220776.1"/>
    </source>
</evidence>
<sequence>MRRRIESQSQKEFQEDINNKKTNENSELINNFRKQLKSLESISSIHSVEYIIGYTKSEVKVLLTNEQIIQLKIEIIDTYYSQKTSPVFSESTIDLILILYYLTNKNNLMFIDETIKINGLASTYSVYNVKILV</sequence>
<comment type="caution">
    <text evidence="1">The sequence shown here is derived from an EMBL/GenBank/DDBJ whole genome shotgun (WGS) entry which is preliminary data.</text>
</comment>
<dbReference type="EMBL" id="BAAFRS010000058">
    <property type="protein sequence ID" value="GAB1220776.1"/>
    <property type="molecule type" value="Genomic_DNA"/>
</dbReference>
<reference evidence="1" key="2">
    <citation type="submission" date="2024-08" db="EMBL/GenBank/DDBJ databases">
        <title>Draft genome assembly of Entamoeba nuttalli using a combination of long-read and short-read sequencing data.</title>
        <authorList>
            <person name="Tanaka M."/>
            <person name="Tachibana H."/>
        </authorList>
    </citation>
    <scope>NUCLEOTIDE SEQUENCE</scope>
    <source>
        <strain evidence="1">P19-061405</strain>
    </source>
</reference>
<reference evidence="1 3" key="1">
    <citation type="journal article" date="2019" name="PLoS Negl. Trop. Dis.">
        <title>Whole genome sequencing of Entamoeba nuttalli reveals mammalian host-related molecular signatures and a novel octapeptide-repeat surface protein.</title>
        <authorList>
            <person name="Tanaka M."/>
            <person name="Makiuchi T."/>
            <person name="Komiyama T."/>
            <person name="Shiina T."/>
            <person name="Osaki K."/>
            <person name="Tachibana H."/>
        </authorList>
    </citation>
    <scope>NUCLEOTIDE SEQUENCE [LARGE SCALE GENOMIC DNA]</scope>
    <source>
        <strain evidence="1 3">P19-061405</strain>
    </source>
</reference>
<dbReference type="Proteomes" id="UP001628156">
    <property type="component" value="Unassembled WGS sequence"/>
</dbReference>
<keyword evidence="3" id="KW-1185">Reference proteome</keyword>
<evidence type="ECO:0000313" key="2">
    <source>
        <dbReference type="EMBL" id="GAB1223695.1"/>
    </source>
</evidence>
<dbReference type="EMBL" id="BAAFRS010000159">
    <property type="protein sequence ID" value="GAB1223695.1"/>
    <property type="molecule type" value="Genomic_DNA"/>
</dbReference>
<proteinExistence type="predicted"/>
<protein>
    <submittedName>
        <fullName evidence="1">Uncharacterized protein</fullName>
    </submittedName>
</protein>
<evidence type="ECO:0000313" key="3">
    <source>
        <dbReference type="Proteomes" id="UP001628156"/>
    </source>
</evidence>
<accession>A0ABQ0DD38</accession>
<name>A0ABQ0DD38_9EUKA</name>